<dbReference type="UniPathway" id="UPA00094"/>
<accession>A0A2V0PD49</accession>
<keyword evidence="3" id="KW-0012">Acyltransferase</keyword>
<dbReference type="GO" id="GO:0016747">
    <property type="term" value="F:acyltransferase activity, transferring groups other than amino-acyl groups"/>
    <property type="evidence" value="ECO:0007669"/>
    <property type="project" value="InterPro"/>
</dbReference>
<dbReference type="InParanoid" id="A0A2V0PD49"/>
<dbReference type="InterPro" id="IPR016039">
    <property type="entry name" value="Thiolase-like"/>
</dbReference>
<keyword evidence="7" id="KW-1185">Reference proteome</keyword>
<dbReference type="EC" id="2.3.1.-" evidence="3"/>
<dbReference type="InterPro" id="IPR013747">
    <property type="entry name" value="ACP_syn_III_C"/>
</dbReference>
<comment type="pathway">
    <text evidence="3">Lipid metabolism; fatty acid biosynthesis.</text>
</comment>
<dbReference type="AlphaFoldDB" id="A0A2V0PD49"/>
<gene>
    <name evidence="6" type="ORF">Rsub_10199</name>
</gene>
<name>A0A2V0PD49_9CHLO</name>
<keyword evidence="2 3" id="KW-0808">Transferase</keyword>
<protein>
    <recommendedName>
        <fullName evidence="3">3-ketoacyl-CoA synthase</fullName>
        <ecNumber evidence="3">2.3.1.-</ecNumber>
    </recommendedName>
</protein>
<evidence type="ECO:0000313" key="6">
    <source>
        <dbReference type="EMBL" id="GBF97774.1"/>
    </source>
</evidence>
<dbReference type="InterPro" id="IPR012392">
    <property type="entry name" value="3-ktacl-CoA_syn"/>
</dbReference>
<feature type="domain" description="FAE" evidence="4">
    <location>
        <begin position="5"/>
        <end position="283"/>
    </location>
</feature>
<dbReference type="PIRSF" id="PIRSF036417">
    <property type="entry name" value="3-ktacl-CoA_syn"/>
    <property type="match status" value="1"/>
</dbReference>
<dbReference type="CDD" id="cd00831">
    <property type="entry name" value="CHS_like"/>
    <property type="match status" value="1"/>
</dbReference>
<dbReference type="OrthoDB" id="329835at2759"/>
<dbReference type="Gene3D" id="3.40.47.10">
    <property type="match status" value="1"/>
</dbReference>
<dbReference type="Pfam" id="PF08392">
    <property type="entry name" value="FAE1_CUT1_RppA"/>
    <property type="match status" value="1"/>
</dbReference>
<evidence type="ECO:0000259" key="5">
    <source>
        <dbReference type="Pfam" id="PF08541"/>
    </source>
</evidence>
<evidence type="ECO:0000313" key="7">
    <source>
        <dbReference type="Proteomes" id="UP000247498"/>
    </source>
</evidence>
<evidence type="ECO:0000256" key="3">
    <source>
        <dbReference type="PIRNR" id="PIRNR036417"/>
    </source>
</evidence>
<dbReference type="PANTHER" id="PTHR31561">
    <property type="entry name" value="3-KETOACYL-COA SYNTHASE"/>
    <property type="match status" value="1"/>
</dbReference>
<proteinExistence type="inferred from homology"/>
<reference evidence="6 7" key="1">
    <citation type="journal article" date="2018" name="Sci. Rep.">
        <title>Raphidocelis subcapitata (=Pseudokirchneriella subcapitata) provides an insight into genome evolution and environmental adaptations in the Sphaeropleales.</title>
        <authorList>
            <person name="Suzuki S."/>
            <person name="Yamaguchi H."/>
            <person name="Nakajima N."/>
            <person name="Kawachi M."/>
        </authorList>
    </citation>
    <scope>NUCLEOTIDE SEQUENCE [LARGE SCALE GENOMIC DNA]</scope>
    <source>
        <strain evidence="6 7">NIES-35</strain>
    </source>
</reference>
<dbReference type="GO" id="GO:0016020">
    <property type="term" value="C:membrane"/>
    <property type="evidence" value="ECO:0007669"/>
    <property type="project" value="InterPro"/>
</dbReference>
<organism evidence="6 7">
    <name type="scientific">Raphidocelis subcapitata</name>
    <dbReference type="NCBI Taxonomy" id="307507"/>
    <lineage>
        <taxon>Eukaryota</taxon>
        <taxon>Viridiplantae</taxon>
        <taxon>Chlorophyta</taxon>
        <taxon>core chlorophytes</taxon>
        <taxon>Chlorophyceae</taxon>
        <taxon>CS clade</taxon>
        <taxon>Sphaeropleales</taxon>
        <taxon>Selenastraceae</taxon>
        <taxon>Raphidocelis</taxon>
    </lineage>
</organism>
<dbReference type="InterPro" id="IPR013601">
    <property type="entry name" value="FAE1_typ3_polyketide_synth"/>
</dbReference>
<dbReference type="GO" id="GO:0006633">
    <property type="term" value="P:fatty acid biosynthetic process"/>
    <property type="evidence" value="ECO:0007669"/>
    <property type="project" value="UniProtKB-UniPathway"/>
</dbReference>
<comment type="caution">
    <text evidence="6">The sequence shown here is derived from an EMBL/GenBank/DDBJ whole genome shotgun (WGS) entry which is preliminary data.</text>
</comment>
<dbReference type="Pfam" id="PF08541">
    <property type="entry name" value="ACP_syn_III_C"/>
    <property type="match status" value="1"/>
</dbReference>
<feature type="domain" description="Beta-ketoacyl-[acyl-carrier-protein] synthase III C-terminal" evidence="5">
    <location>
        <begin position="307"/>
        <end position="387"/>
    </location>
</feature>
<sequence>MSPGCWMLDFSVYKPPAEFKLDHRTGGENARKWSMYVEENTQFQLKVVSKSGLDIDGTYLPPAIHPSIADEPKTDMKTSMLEAEMVMGASVSDVLEKTGIKPEQVDILITNCSIFCPTPSLASMLINKFKFRRDVEAYHLGGMGCSIGVVAVGLVRDMLKAHPNSIALFVPCEVTTYCFYPGRHKDFLVANAIFRMGGAAMLMTNKPQLYSRCKYELQHSERVHTGQDDTSYRCISWGPDDDGINGVYLGKDVPQEAGKMLQAVIAKVTPKIMTWGQYAEAAYFMFGKKVMGYDWGRYVPDYTKCMEHFALHAGGYAVLKGIQKGMSLPMEMMLPSFASLRDMGNTSSSTTWYSMAYMERFGMVQQGERVMQVGAGGGMKGGVNVWRALRDTKDLHPAWMHVDRPYREEDLPRRINIEGDRPAAAAAAGKAGKDAGADAEAFRANGRRATDAANGPNGQQKNAIQRAIEIEANTEADELGVVAL</sequence>
<dbReference type="STRING" id="307507.A0A2V0PD49"/>
<evidence type="ECO:0000259" key="4">
    <source>
        <dbReference type="Pfam" id="PF08392"/>
    </source>
</evidence>
<comment type="similarity">
    <text evidence="1 3">Belongs to the thiolase-like superfamily. Chalcone/stilbene synthases family.</text>
</comment>
<evidence type="ECO:0000256" key="2">
    <source>
        <dbReference type="ARBA" id="ARBA00022679"/>
    </source>
</evidence>
<evidence type="ECO:0000256" key="1">
    <source>
        <dbReference type="ARBA" id="ARBA00005531"/>
    </source>
</evidence>
<dbReference type="Proteomes" id="UP000247498">
    <property type="component" value="Unassembled WGS sequence"/>
</dbReference>
<dbReference type="EMBL" id="BDRX01000107">
    <property type="protein sequence ID" value="GBF97774.1"/>
    <property type="molecule type" value="Genomic_DNA"/>
</dbReference>
<dbReference type="SUPFAM" id="SSF53901">
    <property type="entry name" value="Thiolase-like"/>
    <property type="match status" value="2"/>
</dbReference>